<dbReference type="InterPro" id="IPR000682">
    <property type="entry name" value="PCMT"/>
</dbReference>
<evidence type="ECO:0000256" key="3">
    <source>
        <dbReference type="ARBA" id="ARBA00030757"/>
    </source>
</evidence>
<organism evidence="5 6">
    <name type="scientific">Devosia enhydra</name>
    <dbReference type="NCBI Taxonomy" id="665118"/>
    <lineage>
        <taxon>Bacteria</taxon>
        <taxon>Pseudomonadati</taxon>
        <taxon>Pseudomonadota</taxon>
        <taxon>Alphaproteobacteria</taxon>
        <taxon>Hyphomicrobiales</taxon>
        <taxon>Devosiaceae</taxon>
        <taxon>Devosia</taxon>
    </lineage>
</organism>
<feature type="domain" description="Rhodanese" evidence="4">
    <location>
        <begin position="103"/>
        <end position="147"/>
    </location>
</feature>
<dbReference type="GO" id="GO:0004719">
    <property type="term" value="F:protein-L-isoaspartate (D-aspartate) O-methyltransferase activity"/>
    <property type="evidence" value="ECO:0007669"/>
    <property type="project" value="InterPro"/>
</dbReference>
<name>A0A1K2HUX6_9HYPH</name>
<dbReference type="PROSITE" id="PS50206">
    <property type="entry name" value="RHODANESE_3"/>
    <property type="match status" value="1"/>
</dbReference>
<keyword evidence="5" id="KW-0808">Transferase</keyword>
<dbReference type="Pfam" id="PF01135">
    <property type="entry name" value="PCMT"/>
    <property type="match status" value="1"/>
</dbReference>
<evidence type="ECO:0000313" key="5">
    <source>
        <dbReference type="EMBL" id="SFZ82390.1"/>
    </source>
</evidence>
<dbReference type="Proteomes" id="UP000183447">
    <property type="component" value="Unassembled WGS sequence"/>
</dbReference>
<evidence type="ECO:0000313" key="6">
    <source>
        <dbReference type="Proteomes" id="UP000183447"/>
    </source>
</evidence>
<sequence length="217" mass="23017">MVDQAEARWRMVESQLRPNDVTDKRLLAAMGSVPREAFVDPSRAQLAYLDQSLPAPGGQRQLAAPMPLARLIQLAAIAPGERVLHVGASSGYATAILARLAAEVVAVEADAGLAAHAARTLAGQGVGNTRILEGSYEAARAHAPFDAIMLEGVVEEVPPGLLQMLTDGGRLVGLLRENGRTRAHVLVRSGHKAAGYPEFDATMPELPGFKRPNGFVF</sequence>
<dbReference type="EMBL" id="FPKU01000001">
    <property type="protein sequence ID" value="SFZ82390.1"/>
    <property type="molecule type" value="Genomic_DNA"/>
</dbReference>
<dbReference type="Gene3D" id="3.40.50.150">
    <property type="entry name" value="Vaccinia Virus protein VP39"/>
    <property type="match status" value="1"/>
</dbReference>
<dbReference type="PANTHER" id="PTHR11579">
    <property type="entry name" value="PROTEIN-L-ISOASPARTATE O-METHYLTRANSFERASE"/>
    <property type="match status" value="1"/>
</dbReference>
<evidence type="ECO:0000256" key="2">
    <source>
        <dbReference type="ARBA" id="ARBA00013346"/>
    </source>
</evidence>
<dbReference type="InterPro" id="IPR001763">
    <property type="entry name" value="Rhodanese-like_dom"/>
</dbReference>
<accession>A0A1K2HUX6</accession>
<evidence type="ECO:0000256" key="1">
    <source>
        <dbReference type="ARBA" id="ARBA00005369"/>
    </source>
</evidence>
<reference evidence="5 6" key="1">
    <citation type="submission" date="2016-11" db="EMBL/GenBank/DDBJ databases">
        <authorList>
            <person name="Jaros S."/>
            <person name="Januszkiewicz K."/>
            <person name="Wedrychowicz H."/>
        </authorList>
    </citation>
    <scope>NUCLEOTIDE SEQUENCE [LARGE SCALE GENOMIC DNA]</scope>
    <source>
        <strain evidence="5 6">ATCC 23634</strain>
    </source>
</reference>
<dbReference type="PANTHER" id="PTHR11579:SF18">
    <property type="entry name" value="PROTEIN-L-ISOASPARTATE O-METHYLTRANSFERASE"/>
    <property type="match status" value="1"/>
</dbReference>
<dbReference type="InterPro" id="IPR029063">
    <property type="entry name" value="SAM-dependent_MTases_sf"/>
</dbReference>
<comment type="similarity">
    <text evidence="1">Belongs to the methyltransferase superfamily. L-isoaspartyl/D-aspartyl protein methyltransferase family.</text>
</comment>
<dbReference type="RefSeq" id="WP_072341566.1">
    <property type="nucleotide sequence ID" value="NZ_FPKU01000001.1"/>
</dbReference>
<dbReference type="CDD" id="cd02440">
    <property type="entry name" value="AdoMet_MTases"/>
    <property type="match status" value="1"/>
</dbReference>
<protein>
    <recommendedName>
        <fullName evidence="2">Protein-L-isoaspartate O-methyltransferase</fullName>
    </recommendedName>
    <alternativeName>
        <fullName evidence="3">Protein L-isoaspartyl methyltransferase</fullName>
    </alternativeName>
</protein>
<evidence type="ECO:0000259" key="4">
    <source>
        <dbReference type="PROSITE" id="PS50206"/>
    </source>
</evidence>
<proteinExistence type="inferred from homology"/>
<dbReference type="GO" id="GO:0005737">
    <property type="term" value="C:cytoplasm"/>
    <property type="evidence" value="ECO:0007669"/>
    <property type="project" value="TreeGrafter"/>
</dbReference>
<keyword evidence="5" id="KW-0489">Methyltransferase</keyword>
<dbReference type="GO" id="GO:0032259">
    <property type="term" value="P:methylation"/>
    <property type="evidence" value="ECO:0007669"/>
    <property type="project" value="UniProtKB-KW"/>
</dbReference>
<dbReference type="STRING" id="665118.SAMN02983003_1050"/>
<dbReference type="SUPFAM" id="SSF53335">
    <property type="entry name" value="S-adenosyl-L-methionine-dependent methyltransferases"/>
    <property type="match status" value="1"/>
</dbReference>
<dbReference type="AlphaFoldDB" id="A0A1K2HUX6"/>
<gene>
    <name evidence="5" type="ORF">SAMN02983003_1050</name>
</gene>
<keyword evidence="6" id="KW-1185">Reference proteome</keyword>